<dbReference type="EMBL" id="JASPKY010000875">
    <property type="protein sequence ID" value="KAK9680737.1"/>
    <property type="molecule type" value="Genomic_DNA"/>
</dbReference>
<gene>
    <name evidence="2" type="ORF">QE152_g38856</name>
</gene>
<name>A0AAW1HVR5_POPJA</name>
<dbReference type="AlphaFoldDB" id="A0AAW1HVR5"/>
<evidence type="ECO:0000313" key="3">
    <source>
        <dbReference type="Proteomes" id="UP001458880"/>
    </source>
</evidence>
<organism evidence="2 3">
    <name type="scientific">Popillia japonica</name>
    <name type="common">Japanese beetle</name>
    <dbReference type="NCBI Taxonomy" id="7064"/>
    <lineage>
        <taxon>Eukaryota</taxon>
        <taxon>Metazoa</taxon>
        <taxon>Ecdysozoa</taxon>
        <taxon>Arthropoda</taxon>
        <taxon>Hexapoda</taxon>
        <taxon>Insecta</taxon>
        <taxon>Pterygota</taxon>
        <taxon>Neoptera</taxon>
        <taxon>Endopterygota</taxon>
        <taxon>Coleoptera</taxon>
        <taxon>Polyphaga</taxon>
        <taxon>Scarabaeiformia</taxon>
        <taxon>Scarabaeidae</taxon>
        <taxon>Rutelinae</taxon>
        <taxon>Popillia</taxon>
    </lineage>
</organism>
<protein>
    <submittedName>
        <fullName evidence="2">Uncharacterized protein</fullName>
    </submittedName>
</protein>
<evidence type="ECO:0000256" key="1">
    <source>
        <dbReference type="SAM" id="MobiDB-lite"/>
    </source>
</evidence>
<evidence type="ECO:0000313" key="2">
    <source>
        <dbReference type="EMBL" id="KAK9680737.1"/>
    </source>
</evidence>
<accession>A0AAW1HVR5</accession>
<reference evidence="2 3" key="1">
    <citation type="journal article" date="2024" name="BMC Genomics">
        <title>De novo assembly and annotation of Popillia japonica's genome with initial clues to its potential as an invasive pest.</title>
        <authorList>
            <person name="Cucini C."/>
            <person name="Boschi S."/>
            <person name="Funari R."/>
            <person name="Cardaioli E."/>
            <person name="Iannotti N."/>
            <person name="Marturano G."/>
            <person name="Paoli F."/>
            <person name="Bruttini M."/>
            <person name="Carapelli A."/>
            <person name="Frati F."/>
            <person name="Nardi F."/>
        </authorList>
    </citation>
    <scope>NUCLEOTIDE SEQUENCE [LARGE SCALE GENOMIC DNA]</scope>
    <source>
        <strain evidence="2">DMR45628</strain>
    </source>
</reference>
<proteinExistence type="predicted"/>
<feature type="region of interest" description="Disordered" evidence="1">
    <location>
        <begin position="21"/>
        <end position="54"/>
    </location>
</feature>
<dbReference type="Proteomes" id="UP001458880">
    <property type="component" value="Unassembled WGS sequence"/>
</dbReference>
<sequence length="114" mass="13270">MCAKHVKYSDEELYEILMNSDEENEDFDSEIRLEHSGDSSSSSNGSDIEENVDQQYRKNKRLKLDDYCWKTTTFTPEIHLFDDTNCGFDKNIPNFESISRRTWISNTGKINGSN</sequence>
<comment type="caution">
    <text evidence="2">The sequence shown here is derived from an EMBL/GenBank/DDBJ whole genome shotgun (WGS) entry which is preliminary data.</text>
</comment>
<keyword evidence="3" id="KW-1185">Reference proteome</keyword>